<keyword evidence="3" id="KW-1185">Reference proteome</keyword>
<sequence length="108" mass="12466">MEADIQMLTIRKTMYLCTLIFYRVGMKFLANDTRIRILFNVTRAMIMIMVGFVGLQNISNILSLIFILLLCLLFIILFLYLGGSIREYLGVTQLPQLLHNNHSVHVSN</sequence>
<dbReference type="EMBL" id="CP144692">
    <property type="protein sequence ID" value="WVY96283.1"/>
    <property type="molecule type" value="Genomic_DNA"/>
</dbReference>
<keyword evidence="1" id="KW-0812">Transmembrane</keyword>
<keyword evidence="1" id="KW-1133">Transmembrane helix</keyword>
<keyword evidence="1" id="KW-0472">Membrane</keyword>
<dbReference type="Proteomes" id="UP001374535">
    <property type="component" value="Chromosome 9"/>
</dbReference>
<name>A0AAQ3RKV3_VIGMU</name>
<dbReference type="AlphaFoldDB" id="A0AAQ3RKV3"/>
<evidence type="ECO:0000256" key="1">
    <source>
        <dbReference type="SAM" id="Phobius"/>
    </source>
</evidence>
<feature type="transmembrane region" description="Helical" evidence="1">
    <location>
        <begin position="37"/>
        <end position="55"/>
    </location>
</feature>
<reference evidence="2 3" key="1">
    <citation type="journal article" date="2023" name="Life. Sci Alliance">
        <title>Evolutionary insights into 3D genome organization and epigenetic landscape of Vigna mungo.</title>
        <authorList>
            <person name="Junaid A."/>
            <person name="Singh B."/>
            <person name="Bhatia S."/>
        </authorList>
    </citation>
    <scope>NUCLEOTIDE SEQUENCE [LARGE SCALE GENOMIC DNA]</scope>
    <source>
        <strain evidence="2">Urdbean</strain>
    </source>
</reference>
<protein>
    <submittedName>
        <fullName evidence="2">Uncharacterized protein</fullName>
    </submittedName>
</protein>
<organism evidence="2 3">
    <name type="scientific">Vigna mungo</name>
    <name type="common">Black gram</name>
    <name type="synonym">Phaseolus mungo</name>
    <dbReference type="NCBI Taxonomy" id="3915"/>
    <lineage>
        <taxon>Eukaryota</taxon>
        <taxon>Viridiplantae</taxon>
        <taxon>Streptophyta</taxon>
        <taxon>Embryophyta</taxon>
        <taxon>Tracheophyta</taxon>
        <taxon>Spermatophyta</taxon>
        <taxon>Magnoliopsida</taxon>
        <taxon>eudicotyledons</taxon>
        <taxon>Gunneridae</taxon>
        <taxon>Pentapetalae</taxon>
        <taxon>rosids</taxon>
        <taxon>fabids</taxon>
        <taxon>Fabales</taxon>
        <taxon>Fabaceae</taxon>
        <taxon>Papilionoideae</taxon>
        <taxon>50 kb inversion clade</taxon>
        <taxon>NPAAA clade</taxon>
        <taxon>indigoferoid/millettioid clade</taxon>
        <taxon>Phaseoleae</taxon>
        <taxon>Vigna</taxon>
    </lineage>
</organism>
<evidence type="ECO:0000313" key="3">
    <source>
        <dbReference type="Proteomes" id="UP001374535"/>
    </source>
</evidence>
<evidence type="ECO:0000313" key="2">
    <source>
        <dbReference type="EMBL" id="WVY96283.1"/>
    </source>
</evidence>
<proteinExistence type="predicted"/>
<feature type="transmembrane region" description="Helical" evidence="1">
    <location>
        <begin position="61"/>
        <end position="81"/>
    </location>
</feature>
<gene>
    <name evidence="2" type="ORF">V8G54_028434</name>
</gene>
<accession>A0AAQ3RKV3</accession>